<protein>
    <submittedName>
        <fullName evidence="1">Uncharacterized protein</fullName>
    </submittedName>
</protein>
<name>A0A2P2NTH7_RHIMU</name>
<proteinExistence type="predicted"/>
<evidence type="ECO:0000313" key="1">
    <source>
        <dbReference type="EMBL" id="MBX45750.1"/>
    </source>
</evidence>
<accession>A0A2P2NTH7</accession>
<dbReference type="EMBL" id="GGEC01065266">
    <property type="protein sequence ID" value="MBX45750.1"/>
    <property type="molecule type" value="Transcribed_RNA"/>
</dbReference>
<dbReference type="AlphaFoldDB" id="A0A2P2NTH7"/>
<reference evidence="1" key="1">
    <citation type="submission" date="2018-02" db="EMBL/GenBank/DDBJ databases">
        <title>Rhizophora mucronata_Transcriptome.</title>
        <authorList>
            <person name="Meera S.P."/>
            <person name="Sreeshan A."/>
            <person name="Augustine A."/>
        </authorList>
    </citation>
    <scope>NUCLEOTIDE SEQUENCE</scope>
    <source>
        <tissue evidence="1">Leaf</tissue>
    </source>
</reference>
<sequence length="55" mass="6325">MKHNNFTGTDNCVCTRSIGEANIGGFFLSCFTFSVTAWRVEGQEGRELWGWLWTY</sequence>
<organism evidence="1">
    <name type="scientific">Rhizophora mucronata</name>
    <name type="common">Asiatic mangrove</name>
    <dbReference type="NCBI Taxonomy" id="61149"/>
    <lineage>
        <taxon>Eukaryota</taxon>
        <taxon>Viridiplantae</taxon>
        <taxon>Streptophyta</taxon>
        <taxon>Embryophyta</taxon>
        <taxon>Tracheophyta</taxon>
        <taxon>Spermatophyta</taxon>
        <taxon>Magnoliopsida</taxon>
        <taxon>eudicotyledons</taxon>
        <taxon>Gunneridae</taxon>
        <taxon>Pentapetalae</taxon>
        <taxon>rosids</taxon>
        <taxon>fabids</taxon>
        <taxon>Malpighiales</taxon>
        <taxon>Rhizophoraceae</taxon>
        <taxon>Rhizophora</taxon>
    </lineage>
</organism>